<organism evidence="11 12">
    <name type="scientific">Symbiodinium natans</name>
    <dbReference type="NCBI Taxonomy" id="878477"/>
    <lineage>
        <taxon>Eukaryota</taxon>
        <taxon>Sar</taxon>
        <taxon>Alveolata</taxon>
        <taxon>Dinophyceae</taxon>
        <taxon>Suessiales</taxon>
        <taxon>Symbiodiniaceae</taxon>
        <taxon>Symbiodinium</taxon>
    </lineage>
</organism>
<dbReference type="Gene3D" id="2.60.220.50">
    <property type="match status" value="1"/>
</dbReference>
<feature type="transmembrane region" description="Helical" evidence="9">
    <location>
        <begin position="859"/>
        <end position="881"/>
    </location>
</feature>
<dbReference type="PANTHER" id="PTHR46093:SF18">
    <property type="entry name" value="FIBRONECTIN TYPE-III DOMAIN-CONTAINING PROTEIN"/>
    <property type="match status" value="1"/>
</dbReference>
<keyword evidence="5 9" id="KW-1133">Transmembrane helix</keyword>
<evidence type="ECO:0000256" key="2">
    <source>
        <dbReference type="ARBA" id="ARBA00022441"/>
    </source>
</evidence>
<gene>
    <name evidence="11" type="primary">Klhdc4</name>
    <name evidence="11" type="ORF">SNAT2548_LOCUS19778</name>
</gene>
<evidence type="ECO:0000313" key="11">
    <source>
        <dbReference type="EMBL" id="CAE7365105.1"/>
    </source>
</evidence>
<evidence type="ECO:0000256" key="7">
    <source>
        <dbReference type="ARBA" id="ARBA00023157"/>
    </source>
</evidence>
<evidence type="ECO:0000256" key="9">
    <source>
        <dbReference type="SAM" id="Phobius"/>
    </source>
</evidence>
<feature type="transmembrane region" description="Helical" evidence="9">
    <location>
        <begin position="1161"/>
        <end position="1184"/>
    </location>
</feature>
<dbReference type="Pfam" id="PF24981">
    <property type="entry name" value="Beta-prop_ATRN-LZTR1"/>
    <property type="match status" value="1"/>
</dbReference>
<comment type="subcellular location">
    <subcellularLocation>
        <location evidence="1">Membrane</location>
    </subcellularLocation>
</comment>
<dbReference type="Proteomes" id="UP000604046">
    <property type="component" value="Unassembled WGS sequence"/>
</dbReference>
<reference evidence="11" key="1">
    <citation type="submission" date="2021-02" db="EMBL/GenBank/DDBJ databases">
        <authorList>
            <person name="Dougan E. K."/>
            <person name="Rhodes N."/>
            <person name="Thang M."/>
            <person name="Chan C."/>
        </authorList>
    </citation>
    <scope>NUCLEOTIDE SEQUENCE</scope>
</reference>
<dbReference type="InterPro" id="IPR015915">
    <property type="entry name" value="Kelch-typ_b-propeller"/>
</dbReference>
<keyword evidence="7" id="KW-1015">Disulfide bond</keyword>
<keyword evidence="12" id="KW-1185">Reference proteome</keyword>
<dbReference type="SMART" id="SM00303">
    <property type="entry name" value="GPS"/>
    <property type="match status" value="1"/>
</dbReference>
<sequence length="1283" mass="136336">MGDWTQLSPTGVGPSRLNRITMVWDTVDEGIYLFGGLGAGPVAGVQPYWDNRNDLFFYSVTLNAWIIKSIVGAPTPRIGHTAVLDPGARMMYVFGGQNTSIGEQFPETTFSDLFGYDLATDTWTELAASSKRSRQSAVWDSQMSRMIVFGGVDGSGTKLDDVLTYDPSSDSWASPSIAGTKPSARFGHVAVWDSSSEVMLMCCGRGENTYKPYTDTTDTTNNDLWSYSTGGGWTELVQSGSFTQRIEPSLVWNPATGSLVGYGGDCPEPFGILDSLFIYSNATNSWSEYTISGPTERYAHAGVWNPAGEQLYVFGGVDDSGTVDSFWRLDSVLTSTSSSSSSTPSTTSTSGTSSVTTTSSISSTATATTTTTATSTTTYTSETSTTSTSESSTMSRSQTSETSTTSKTFSGTSTSSATRTSVTLSFTAPTSTTSMPSTSTLKTSTSTASTSTSSTTSTSTAPASSQSTSTATSSTTSVSSLSTTSSMTTTASTSTETQSTTSGGTTLTESSTATTTLSATTSRGASTTSSSSTTARSPTSISTTASSTTVEASRTATMTTTTSLSRASKTSSTSRTSVSSSSTSVSSSSTTGPGLAVMTSSTSMSISTSRTEDVSADTVVERLSQVEQAEQGIVMGLLEFLMGSNTSDVVANASNASAGVLGYVFSNQEEAAVHAWVLASAPPNETLAPPLVLDAGTFGLVVPPEALEQVATLAADVGLPRQVVLLTISTFEATPELNSSNSNSSLISEPVHVSFRGADGQRLRVSGLTKPLELRFEGLERFNESSLQQARCVFWDEESGSWSREGVTRSEQSEGFVCLTSHLTLFGVFLEAVGRAFRCSSASEVLSVEGLQNLGTTEWLTYAATILTFVFLLVFAAAIAFGAHLDRRTRRAISAVEVEEVLLVSRSEEQAREAGWSQVGRSALCCWCFTSAFAKMAWLVSTVFGFEAADDVGELANPQAAAVSRCIALLHAYNAGACNESILAVMASSGERKLRSGASFTVQGKRSASSQASATSETWDVHYHGVRAVNQYLSASWYHRVAMLLPCLHPWLMLTLMSLFRSHTMRAALIVLKVATSAFANALFFTSGAQGRDSDDECVAEHPVGEKLLTATVVGLSSACLSDVLVILLVLLQRRRIMVRDLWTAEMKVRQLRQWRIRRQLFWFVWFGSFVFSILYILSFLANVSEADAAEWMESSGVSVLQDVLLKPLLMAVGYATLTTLVLSCSPRVKDAVLNQWICQDEVIESVAEDATSLGLPGESTGVDETLSIFSSEPPEPVKKTWL</sequence>
<evidence type="ECO:0000256" key="8">
    <source>
        <dbReference type="SAM" id="MobiDB-lite"/>
    </source>
</evidence>
<evidence type="ECO:0000256" key="3">
    <source>
        <dbReference type="ARBA" id="ARBA00022692"/>
    </source>
</evidence>
<dbReference type="InterPro" id="IPR000203">
    <property type="entry name" value="GPS"/>
</dbReference>
<proteinExistence type="predicted"/>
<dbReference type="PANTHER" id="PTHR46093">
    <property type="entry name" value="ACYL-COA-BINDING DOMAIN-CONTAINING PROTEIN 5"/>
    <property type="match status" value="1"/>
</dbReference>
<dbReference type="EMBL" id="CAJNDS010002190">
    <property type="protein sequence ID" value="CAE7365105.1"/>
    <property type="molecule type" value="Genomic_DNA"/>
</dbReference>
<keyword evidence="6 9" id="KW-0472">Membrane</keyword>
<dbReference type="GO" id="GO:0016020">
    <property type="term" value="C:membrane"/>
    <property type="evidence" value="ECO:0007669"/>
    <property type="project" value="UniProtKB-SubCell"/>
</dbReference>
<protein>
    <submittedName>
        <fullName evidence="11">Klhdc4 protein</fullName>
    </submittedName>
</protein>
<comment type="caution">
    <text evidence="11">The sequence shown here is derived from an EMBL/GenBank/DDBJ whole genome shotgun (WGS) entry which is preliminary data.</text>
</comment>
<evidence type="ECO:0000313" key="12">
    <source>
        <dbReference type="Proteomes" id="UP000604046"/>
    </source>
</evidence>
<feature type="transmembrane region" description="Helical" evidence="9">
    <location>
        <begin position="1204"/>
        <end position="1223"/>
    </location>
</feature>
<dbReference type="SUPFAM" id="SSF117281">
    <property type="entry name" value="Kelch motif"/>
    <property type="match status" value="2"/>
</dbReference>
<evidence type="ECO:0000256" key="4">
    <source>
        <dbReference type="ARBA" id="ARBA00022737"/>
    </source>
</evidence>
<keyword evidence="2" id="KW-0880">Kelch repeat</keyword>
<dbReference type="InterPro" id="IPR057244">
    <property type="entry name" value="GAIN_B"/>
</dbReference>
<feature type="domain" description="GAIN-B" evidence="10">
    <location>
        <begin position="676"/>
        <end position="836"/>
    </location>
</feature>
<dbReference type="PROSITE" id="PS50221">
    <property type="entry name" value="GAIN_B"/>
    <property type="match status" value="1"/>
</dbReference>
<keyword evidence="4" id="KW-0677">Repeat</keyword>
<dbReference type="Gene3D" id="2.120.10.80">
    <property type="entry name" value="Kelch-type beta propeller"/>
    <property type="match status" value="2"/>
</dbReference>
<feature type="region of interest" description="Disordered" evidence="8">
    <location>
        <begin position="335"/>
        <end position="615"/>
    </location>
</feature>
<evidence type="ECO:0000256" key="6">
    <source>
        <dbReference type="ARBA" id="ARBA00023136"/>
    </source>
</evidence>
<keyword evidence="3 9" id="KW-0812">Transmembrane</keyword>
<name>A0A812QCY7_9DINO</name>
<feature type="compositionally biased region" description="Low complexity" evidence="8">
    <location>
        <begin position="335"/>
        <end position="591"/>
    </location>
</feature>
<evidence type="ECO:0000256" key="1">
    <source>
        <dbReference type="ARBA" id="ARBA00004370"/>
    </source>
</evidence>
<dbReference type="OrthoDB" id="4447at2759"/>
<dbReference type="InterPro" id="IPR056737">
    <property type="entry name" value="Beta-prop_ATRN-MKLN-like"/>
</dbReference>
<evidence type="ECO:0000256" key="5">
    <source>
        <dbReference type="ARBA" id="ARBA00022989"/>
    </source>
</evidence>
<feature type="transmembrane region" description="Helical" evidence="9">
    <location>
        <begin position="1108"/>
        <end position="1132"/>
    </location>
</feature>
<evidence type="ECO:0000259" key="10">
    <source>
        <dbReference type="PROSITE" id="PS50221"/>
    </source>
</evidence>
<feature type="transmembrane region" description="Helical" evidence="9">
    <location>
        <begin position="1067"/>
        <end position="1088"/>
    </location>
</feature>
<accession>A0A812QCY7</accession>
<feature type="compositionally biased region" description="Low complexity" evidence="8">
    <location>
        <begin position="599"/>
        <end position="609"/>
    </location>
</feature>
<dbReference type="InterPro" id="IPR046338">
    <property type="entry name" value="GAIN_dom_sf"/>
</dbReference>